<dbReference type="Pfam" id="PF01370">
    <property type="entry name" value="Epimerase"/>
    <property type="match status" value="1"/>
</dbReference>
<sequence>MNIYNEGGFPLKIAISGGTGFIGKQLAKFLSLKGHTIYILTRQINKNAPDSNIQHVQWDANSHTFPLNSIDVVVNLAGESINNGRWTKAQKDSIVTSRLHTTKGLIRQLQTLQTKPHTFINASAIGYYGTSREKIFTEQNREHGSDFLATTVSLWEAEAAHANFLGIRTVYTRFGVVLGKEGGAFPKMLLPYQLYIGGRIGSGNQWLSWIHLDDAIRMIDFAIQTKEIEGPLNITAPEPIIMKDFGKTLSNITHRPHWLPVPAFALHALLGEMSMLVLQGQHVLPEKAIQHGYQYSFPTLKHALQNIVSHTL</sequence>
<dbReference type="PANTHER" id="PTHR11092">
    <property type="entry name" value="SUGAR NUCLEOTIDE EPIMERASE RELATED"/>
    <property type="match status" value="1"/>
</dbReference>
<protein>
    <submittedName>
        <fullName evidence="4">Multidrug MFS transporter</fullName>
    </submittedName>
</protein>
<dbReference type="InterPro" id="IPR036291">
    <property type="entry name" value="NAD(P)-bd_dom_sf"/>
</dbReference>
<evidence type="ECO:0000313" key="5">
    <source>
        <dbReference type="Proteomes" id="UP000027778"/>
    </source>
</evidence>
<proteinExistence type="inferred from homology"/>
<evidence type="ECO:0000256" key="1">
    <source>
        <dbReference type="ARBA" id="ARBA00009353"/>
    </source>
</evidence>
<dbReference type="SUPFAM" id="SSF51735">
    <property type="entry name" value="NAD(P)-binding Rossmann-fold domains"/>
    <property type="match status" value="1"/>
</dbReference>
<accession>A0A073K742</accession>
<name>A0A073K742_9BACI</name>
<dbReference type="InterPro" id="IPR001509">
    <property type="entry name" value="Epimerase_deHydtase"/>
</dbReference>
<dbReference type="InterPro" id="IPR010099">
    <property type="entry name" value="SDR39U1"/>
</dbReference>
<dbReference type="STRING" id="574375.AZF08_18185"/>
<dbReference type="NCBIfam" id="TIGR01777">
    <property type="entry name" value="yfcH"/>
    <property type="match status" value="1"/>
</dbReference>
<dbReference type="Gene3D" id="3.40.50.720">
    <property type="entry name" value="NAD(P)-binding Rossmann-like Domain"/>
    <property type="match status" value="1"/>
</dbReference>
<evidence type="ECO:0000259" key="3">
    <source>
        <dbReference type="Pfam" id="PF08338"/>
    </source>
</evidence>
<feature type="domain" description="NAD-dependent epimerase/dehydratase" evidence="2">
    <location>
        <begin position="13"/>
        <end position="227"/>
    </location>
</feature>
<dbReference type="CDD" id="cd05242">
    <property type="entry name" value="SDR_a8"/>
    <property type="match status" value="1"/>
</dbReference>
<comment type="similarity">
    <text evidence="1">Belongs to the NAD(P)-dependent epimerase/dehydratase family. SDR39U1 subfamily.</text>
</comment>
<organism evidence="4 5">
    <name type="scientific">Bacillus gaemokensis</name>
    <dbReference type="NCBI Taxonomy" id="574375"/>
    <lineage>
        <taxon>Bacteria</taxon>
        <taxon>Bacillati</taxon>
        <taxon>Bacillota</taxon>
        <taxon>Bacilli</taxon>
        <taxon>Bacillales</taxon>
        <taxon>Bacillaceae</taxon>
        <taxon>Bacillus</taxon>
        <taxon>Bacillus cereus group</taxon>
    </lineage>
</organism>
<evidence type="ECO:0000259" key="2">
    <source>
        <dbReference type="Pfam" id="PF01370"/>
    </source>
</evidence>
<comment type="caution">
    <text evidence="4">The sequence shown here is derived from an EMBL/GenBank/DDBJ whole genome shotgun (WGS) entry which is preliminary data.</text>
</comment>
<dbReference type="Proteomes" id="UP000027778">
    <property type="component" value="Unassembled WGS sequence"/>
</dbReference>
<keyword evidence="5" id="KW-1185">Reference proteome</keyword>
<dbReference type="AlphaFoldDB" id="A0A073K742"/>
<dbReference type="PANTHER" id="PTHR11092:SF0">
    <property type="entry name" value="EPIMERASE FAMILY PROTEIN SDR39U1"/>
    <property type="match status" value="1"/>
</dbReference>
<dbReference type="InterPro" id="IPR013549">
    <property type="entry name" value="DUF1731"/>
</dbReference>
<dbReference type="RefSeq" id="WP_200875236.1">
    <property type="nucleotide sequence ID" value="NZ_JOTM01000035.1"/>
</dbReference>
<dbReference type="eggNOG" id="COG1090">
    <property type="taxonomic scope" value="Bacteria"/>
</dbReference>
<evidence type="ECO:0000313" key="4">
    <source>
        <dbReference type="EMBL" id="KEK22292.1"/>
    </source>
</evidence>
<feature type="domain" description="DUF1731" evidence="3">
    <location>
        <begin position="261"/>
        <end position="307"/>
    </location>
</feature>
<gene>
    <name evidence="4" type="ORF">BAGA_20235</name>
</gene>
<reference evidence="4 5" key="1">
    <citation type="submission" date="2014-06" db="EMBL/GenBank/DDBJ databases">
        <title>Draft genome sequence of Bacillus gaemokensis JCM 15801 (MCCC 1A00707).</title>
        <authorList>
            <person name="Lai Q."/>
            <person name="Liu Y."/>
            <person name="Shao Z."/>
        </authorList>
    </citation>
    <scope>NUCLEOTIDE SEQUENCE [LARGE SCALE GENOMIC DNA]</scope>
    <source>
        <strain evidence="4 5">JCM 15801</strain>
    </source>
</reference>
<dbReference type="Pfam" id="PF08338">
    <property type="entry name" value="DUF1731"/>
    <property type="match status" value="1"/>
</dbReference>
<dbReference type="EMBL" id="JOTM01000035">
    <property type="protein sequence ID" value="KEK22292.1"/>
    <property type="molecule type" value="Genomic_DNA"/>
</dbReference>